<protein>
    <submittedName>
        <fullName evidence="2">DUF2635 domain-containing protein</fullName>
    </submittedName>
</protein>
<keyword evidence="3" id="KW-1185">Reference proteome</keyword>
<evidence type="ECO:0000313" key="3">
    <source>
        <dbReference type="Proteomes" id="UP000636811"/>
    </source>
</evidence>
<accession>A0ABS0E0S2</accession>
<proteinExistence type="predicted"/>
<feature type="region of interest" description="Disordered" evidence="1">
    <location>
        <begin position="50"/>
        <end position="80"/>
    </location>
</feature>
<dbReference type="RefSeq" id="WP_195813171.1">
    <property type="nucleotide sequence ID" value="NZ_JADOBI010000002.1"/>
</dbReference>
<sequence>MFVKPAAGRTVRDPVKGTFLPEEGAEVAESMFWNRRLRDGDVITVDTYAPAAKSPASAKGADATATTDKSAASTDTGSAS</sequence>
<organism evidence="2 3">
    <name type="scientific">Rahnella laticis</name>
    <dbReference type="NCBI Taxonomy" id="2787622"/>
    <lineage>
        <taxon>Bacteria</taxon>
        <taxon>Pseudomonadati</taxon>
        <taxon>Pseudomonadota</taxon>
        <taxon>Gammaproteobacteria</taxon>
        <taxon>Enterobacterales</taxon>
        <taxon>Yersiniaceae</taxon>
        <taxon>Rahnella</taxon>
    </lineage>
</organism>
<dbReference type="Pfam" id="PF10948">
    <property type="entry name" value="DUF2635"/>
    <property type="match status" value="1"/>
</dbReference>
<name>A0ABS0E0S2_9GAMM</name>
<dbReference type="EMBL" id="JADOBI010000002">
    <property type="protein sequence ID" value="MBF7978642.1"/>
    <property type="molecule type" value="Genomic_DNA"/>
</dbReference>
<gene>
    <name evidence="2" type="ORF">IV433_04370</name>
</gene>
<evidence type="ECO:0000313" key="2">
    <source>
        <dbReference type="EMBL" id="MBF7978642.1"/>
    </source>
</evidence>
<reference evidence="2 3" key="1">
    <citation type="submission" date="2020-11" db="EMBL/GenBank/DDBJ databases">
        <title>Taxonomic investigation of Rahnella strains.</title>
        <authorList>
            <person name="Lee S.D."/>
        </authorList>
    </citation>
    <scope>NUCLEOTIDE SEQUENCE [LARGE SCALE GENOMIC DNA]</scope>
    <source>
        <strain evidence="2 3">SAP-17</strain>
    </source>
</reference>
<dbReference type="InterPro" id="IPR024400">
    <property type="entry name" value="DUF2635"/>
</dbReference>
<evidence type="ECO:0000256" key="1">
    <source>
        <dbReference type="SAM" id="MobiDB-lite"/>
    </source>
</evidence>
<comment type="caution">
    <text evidence="2">The sequence shown here is derived from an EMBL/GenBank/DDBJ whole genome shotgun (WGS) entry which is preliminary data.</text>
</comment>
<dbReference type="Proteomes" id="UP000636811">
    <property type="component" value="Unassembled WGS sequence"/>
</dbReference>